<dbReference type="Gene3D" id="3.30.160.20">
    <property type="match status" value="1"/>
</dbReference>
<dbReference type="Proteomes" id="UP000557872">
    <property type="component" value="Unassembled WGS sequence"/>
</dbReference>
<feature type="domain" description="Prokaryotic-type class I peptide chain release factors" evidence="4">
    <location>
        <begin position="19"/>
        <end position="124"/>
    </location>
</feature>
<sequence length="134" mass="15372">MPSPEKSAALEARMEALGVTHESLVEKFIHGSGSGGQKVNKTASCVYLKHLPSGIEVKCQRERSRELNRFLARRELCEQLETIRDGKKSARQQAREKIRRQKRRRSRRQKNKMLDAKSKHAQKKNLRKPPGGND</sequence>
<feature type="region of interest" description="Disordered" evidence="3">
    <location>
        <begin position="84"/>
        <end position="134"/>
    </location>
</feature>
<keyword evidence="6" id="KW-1185">Reference proteome</keyword>
<comment type="caution">
    <text evidence="5">The sequence shown here is derived from an EMBL/GenBank/DDBJ whole genome shotgun (WGS) entry which is preliminary data.</text>
</comment>
<evidence type="ECO:0000256" key="1">
    <source>
        <dbReference type="ARBA" id="ARBA00010835"/>
    </source>
</evidence>
<evidence type="ECO:0000259" key="4">
    <source>
        <dbReference type="Pfam" id="PF00472"/>
    </source>
</evidence>
<feature type="compositionally biased region" description="Basic residues" evidence="3">
    <location>
        <begin position="97"/>
        <end position="111"/>
    </location>
</feature>
<evidence type="ECO:0000256" key="2">
    <source>
        <dbReference type="ARBA" id="ARBA00022946"/>
    </source>
</evidence>
<organism evidence="5 6">
    <name type="scientific">Oceaniferula marina</name>
    <dbReference type="NCBI Taxonomy" id="2748318"/>
    <lineage>
        <taxon>Bacteria</taxon>
        <taxon>Pseudomonadati</taxon>
        <taxon>Verrucomicrobiota</taxon>
        <taxon>Verrucomicrobiia</taxon>
        <taxon>Verrucomicrobiales</taxon>
        <taxon>Verrucomicrobiaceae</taxon>
        <taxon>Oceaniferula</taxon>
    </lineage>
</organism>
<dbReference type="GO" id="GO:0003747">
    <property type="term" value="F:translation release factor activity"/>
    <property type="evidence" value="ECO:0007669"/>
    <property type="project" value="InterPro"/>
</dbReference>
<dbReference type="InterPro" id="IPR052405">
    <property type="entry name" value="Mito_Transl_Release_Factor"/>
</dbReference>
<feature type="compositionally biased region" description="Basic and acidic residues" evidence="3">
    <location>
        <begin position="84"/>
        <end position="96"/>
    </location>
</feature>
<dbReference type="PANTHER" id="PTHR46203:SF1">
    <property type="entry name" value="MITOCHONDRIAL TRANSLATION RELEASE FACTOR IN RESCUE"/>
    <property type="match status" value="1"/>
</dbReference>
<dbReference type="AlphaFoldDB" id="A0A851GKF0"/>
<dbReference type="EMBL" id="JACBAZ010000001">
    <property type="protein sequence ID" value="NWK54644.1"/>
    <property type="molecule type" value="Genomic_DNA"/>
</dbReference>
<protein>
    <submittedName>
        <fullName evidence="5">Peptide chain release factor-like protein</fullName>
    </submittedName>
</protein>
<accession>A0A851GKF0</accession>
<dbReference type="RefSeq" id="WP_178931158.1">
    <property type="nucleotide sequence ID" value="NZ_JACBAZ010000001.1"/>
</dbReference>
<dbReference type="PANTHER" id="PTHR46203">
    <property type="entry name" value="PROBABLE PEPTIDE CHAIN RELEASE FACTOR C12ORF65"/>
    <property type="match status" value="1"/>
</dbReference>
<dbReference type="SUPFAM" id="SSF75620">
    <property type="entry name" value="Release factor"/>
    <property type="match status" value="1"/>
</dbReference>
<gene>
    <name evidence="5" type="ORF">HW115_03415</name>
</gene>
<keyword evidence="2" id="KW-0809">Transit peptide</keyword>
<dbReference type="InterPro" id="IPR000352">
    <property type="entry name" value="Pep_chain_release_fac_I"/>
</dbReference>
<evidence type="ECO:0000256" key="3">
    <source>
        <dbReference type="SAM" id="MobiDB-lite"/>
    </source>
</evidence>
<evidence type="ECO:0000313" key="6">
    <source>
        <dbReference type="Proteomes" id="UP000557872"/>
    </source>
</evidence>
<proteinExistence type="inferred from homology"/>
<evidence type="ECO:0000313" key="5">
    <source>
        <dbReference type="EMBL" id="NWK54644.1"/>
    </source>
</evidence>
<reference evidence="5 6" key="1">
    <citation type="submission" date="2020-07" db="EMBL/GenBank/DDBJ databases">
        <title>Roseicoccus Jingziensis gen. nov., sp. nov., isolated from coastal seawater.</title>
        <authorList>
            <person name="Feng X."/>
        </authorList>
    </citation>
    <scope>NUCLEOTIDE SEQUENCE [LARGE SCALE GENOMIC DNA]</scope>
    <source>
        <strain evidence="5 6">N1E253</strain>
    </source>
</reference>
<name>A0A851GKF0_9BACT</name>
<dbReference type="Pfam" id="PF00472">
    <property type="entry name" value="RF-1"/>
    <property type="match status" value="1"/>
</dbReference>
<dbReference type="InterPro" id="IPR045853">
    <property type="entry name" value="Pep_chain_release_fac_I_sf"/>
</dbReference>
<comment type="similarity">
    <text evidence="1">Belongs to the prokaryotic/mitochondrial release factor family.</text>
</comment>